<evidence type="ECO:0000313" key="1">
    <source>
        <dbReference type="EMBL" id="SER02053.1"/>
    </source>
</evidence>
<keyword evidence="2" id="KW-1185">Reference proteome</keyword>
<dbReference type="RefSeq" id="WP_091455615.1">
    <property type="nucleotide sequence ID" value="NZ_FOGD01000003.1"/>
</dbReference>
<dbReference type="AlphaFoldDB" id="A0A1H9KTA8"/>
<name>A0A1H9KTA8_9BURK</name>
<evidence type="ECO:0000313" key="2">
    <source>
        <dbReference type="Proteomes" id="UP000199766"/>
    </source>
</evidence>
<dbReference type="EMBL" id="FOGD01000003">
    <property type="protein sequence ID" value="SER02053.1"/>
    <property type="molecule type" value="Genomic_DNA"/>
</dbReference>
<organism evidence="1 2">
    <name type="scientific">Giesbergeria anulus</name>
    <dbReference type="NCBI Taxonomy" id="180197"/>
    <lineage>
        <taxon>Bacteria</taxon>
        <taxon>Pseudomonadati</taxon>
        <taxon>Pseudomonadota</taxon>
        <taxon>Betaproteobacteria</taxon>
        <taxon>Burkholderiales</taxon>
        <taxon>Comamonadaceae</taxon>
        <taxon>Giesbergeria</taxon>
    </lineage>
</organism>
<dbReference type="Proteomes" id="UP000199766">
    <property type="component" value="Unassembled WGS sequence"/>
</dbReference>
<sequence length="93" mass="9985">MHQIPPVSQVLPLPAQQSVAPAVAAPGTSQAGDFLFSDAPIVNWFDAQDYATRFFWIDCASEQLGLSDYSATEQQCFAAFRAFATRGVLTAAS</sequence>
<proteinExistence type="predicted"/>
<gene>
    <name evidence="1" type="ORF">SAMN02982919_01647</name>
</gene>
<reference evidence="1 2" key="1">
    <citation type="submission" date="2016-10" db="EMBL/GenBank/DDBJ databases">
        <authorList>
            <person name="de Groot N.N."/>
        </authorList>
    </citation>
    <scope>NUCLEOTIDE SEQUENCE [LARGE SCALE GENOMIC DNA]</scope>
    <source>
        <strain evidence="1 2">ATCC 35958</strain>
    </source>
</reference>
<protein>
    <submittedName>
        <fullName evidence="1">Uncharacterized protein</fullName>
    </submittedName>
</protein>
<accession>A0A1H9KTA8</accession>